<dbReference type="SUPFAM" id="SSF56801">
    <property type="entry name" value="Acetyl-CoA synthetase-like"/>
    <property type="match status" value="1"/>
</dbReference>
<dbReference type="InterPro" id="IPR000873">
    <property type="entry name" value="AMP-dep_synth/lig_dom"/>
</dbReference>
<dbReference type="PROSITE" id="PS00455">
    <property type="entry name" value="AMP_BINDING"/>
    <property type="match status" value="1"/>
</dbReference>
<evidence type="ECO:0000259" key="3">
    <source>
        <dbReference type="Pfam" id="PF13193"/>
    </source>
</evidence>
<name>A0A3M7GNF1_HORWE</name>
<dbReference type="Proteomes" id="UP000281468">
    <property type="component" value="Unassembled WGS sequence"/>
</dbReference>
<dbReference type="PANTHER" id="PTHR24096:SF422">
    <property type="entry name" value="BCDNA.GH02901"/>
    <property type="match status" value="1"/>
</dbReference>
<dbReference type="GO" id="GO:0016405">
    <property type="term" value="F:CoA-ligase activity"/>
    <property type="evidence" value="ECO:0007669"/>
    <property type="project" value="TreeGrafter"/>
</dbReference>
<evidence type="ECO:0008006" key="6">
    <source>
        <dbReference type="Google" id="ProtNLM"/>
    </source>
</evidence>
<organism evidence="4 5">
    <name type="scientific">Hortaea werneckii</name>
    <name type="common">Black yeast</name>
    <name type="synonym">Cladosporium werneckii</name>
    <dbReference type="NCBI Taxonomy" id="91943"/>
    <lineage>
        <taxon>Eukaryota</taxon>
        <taxon>Fungi</taxon>
        <taxon>Dikarya</taxon>
        <taxon>Ascomycota</taxon>
        <taxon>Pezizomycotina</taxon>
        <taxon>Dothideomycetes</taxon>
        <taxon>Dothideomycetidae</taxon>
        <taxon>Mycosphaerellales</taxon>
        <taxon>Teratosphaeriaceae</taxon>
        <taxon>Hortaea</taxon>
    </lineage>
</organism>
<evidence type="ECO:0000313" key="4">
    <source>
        <dbReference type="EMBL" id="RMZ02563.1"/>
    </source>
</evidence>
<dbReference type="Gene3D" id="3.40.50.12780">
    <property type="entry name" value="N-terminal domain of ligase-like"/>
    <property type="match status" value="1"/>
</dbReference>
<evidence type="ECO:0000259" key="2">
    <source>
        <dbReference type="Pfam" id="PF00501"/>
    </source>
</evidence>
<dbReference type="InterPro" id="IPR045851">
    <property type="entry name" value="AMP-bd_C_sf"/>
</dbReference>
<gene>
    <name evidence="4" type="ORF">D0862_05984</name>
</gene>
<comment type="caution">
    <text evidence="4">The sequence shown here is derived from an EMBL/GenBank/DDBJ whole genome shotgun (WGS) entry which is preliminary data.</text>
</comment>
<dbReference type="Pfam" id="PF00501">
    <property type="entry name" value="AMP-binding"/>
    <property type="match status" value="1"/>
</dbReference>
<dbReference type="InterPro" id="IPR042099">
    <property type="entry name" value="ANL_N_sf"/>
</dbReference>
<accession>A0A3M7GNF1</accession>
<evidence type="ECO:0000313" key="5">
    <source>
        <dbReference type="Proteomes" id="UP000281468"/>
    </source>
</evidence>
<dbReference type="EMBL" id="QWIQ01000165">
    <property type="protein sequence ID" value="RMZ02563.1"/>
    <property type="molecule type" value="Genomic_DNA"/>
</dbReference>
<dbReference type="InterPro" id="IPR025110">
    <property type="entry name" value="AMP-bd_C"/>
</dbReference>
<feature type="compositionally biased region" description="Basic and acidic residues" evidence="1">
    <location>
        <begin position="394"/>
        <end position="403"/>
    </location>
</feature>
<dbReference type="Pfam" id="PF13193">
    <property type="entry name" value="AMP-binding_C"/>
    <property type="match status" value="1"/>
</dbReference>
<sequence length="609" mass="67619">MVVANKKKSLVVPKNLTTWQWAFENPQTSPVQYSTCKDIGSYINAETKERLDFFEVKEKATHLCTALTSHYGLQPGETVSLFSTNSIWYPVAMWATVRAGGRVNGASPAYNADEMAFALKTAGTKILFTLTHSLDVAIKAAYQADLSQDHIILLEGNKTGFKNIQDLITLGAQTPYPPPSWSIPQNQTNREICGYLNFSSGTTGLPKAVMISHHNLIAQCHQLAQLQLLSPGTRYKILAIMPLFHITGLVRFCHYPVLLNGDSIMLPTPTFNLERTLQTILVYNIEELILVPPILHRLVRDRTITPKYLPDLRRTVKRWSSGSAPISPEIIQELQTMFPDTGFRQGYGATESTACISCHSEGFMGYEFATTGGLPVAGTEVKVLSLEEDEDEEHEQREGEAAGRGRGRGRKELGPNQTGEILARGPQIAIGYLSNPAATRETFGPDGFLRTGDVGFLDDLGLIHIEDRMKEMIKVKGQQVAPAELEDCLLGHGRVEDCAVVGVRAGYAGERAKGFVVLKGGRGMKTGGGEEEEEEEEEKRKVGRELLGFVRERKVRYKWLVEIEFCEDIPKSATGKLLRRMLKARERDEKRVKGLCVSEEEEVPVKARL</sequence>
<feature type="domain" description="AMP-dependent synthetase/ligase" evidence="2">
    <location>
        <begin position="46"/>
        <end position="433"/>
    </location>
</feature>
<proteinExistence type="predicted"/>
<dbReference type="AlphaFoldDB" id="A0A3M7GNF1"/>
<dbReference type="Gene3D" id="3.30.300.30">
    <property type="match status" value="1"/>
</dbReference>
<evidence type="ECO:0000256" key="1">
    <source>
        <dbReference type="SAM" id="MobiDB-lite"/>
    </source>
</evidence>
<protein>
    <recommendedName>
        <fullName evidence="6">AMP-dependent synthetase/ligase domain-containing protein</fullName>
    </recommendedName>
</protein>
<dbReference type="VEuPathDB" id="FungiDB:BTJ68_00788"/>
<feature type="region of interest" description="Disordered" evidence="1">
    <location>
        <begin position="386"/>
        <end position="420"/>
    </location>
</feature>
<dbReference type="InterPro" id="IPR020845">
    <property type="entry name" value="AMP-binding_CS"/>
</dbReference>
<reference evidence="4 5" key="1">
    <citation type="journal article" date="2018" name="BMC Genomics">
        <title>Genomic evidence for intraspecific hybridization in a clonal and extremely halotolerant yeast.</title>
        <authorList>
            <person name="Gostincar C."/>
            <person name="Stajich J.E."/>
            <person name="Zupancic J."/>
            <person name="Zalar P."/>
            <person name="Gunde-Cimerman N."/>
        </authorList>
    </citation>
    <scope>NUCLEOTIDE SEQUENCE [LARGE SCALE GENOMIC DNA]</scope>
    <source>
        <strain evidence="4 5">EXF-171</strain>
    </source>
</reference>
<feature type="domain" description="AMP-binding enzyme C-terminal" evidence="3">
    <location>
        <begin position="484"/>
        <end position="576"/>
    </location>
</feature>
<dbReference type="PANTHER" id="PTHR24096">
    <property type="entry name" value="LONG-CHAIN-FATTY-ACID--COA LIGASE"/>
    <property type="match status" value="1"/>
</dbReference>